<evidence type="ECO:0000313" key="3">
    <source>
        <dbReference type="RefSeq" id="XP_020989662.1"/>
    </source>
</evidence>
<dbReference type="RefSeq" id="XP_020989662.1">
    <property type="nucleotide sequence ID" value="XM_021134003.1"/>
</dbReference>
<dbReference type="KEGG" id="adu:110276908"/>
<proteinExistence type="predicted"/>
<feature type="region of interest" description="Disordered" evidence="1">
    <location>
        <begin position="265"/>
        <end position="285"/>
    </location>
</feature>
<dbReference type="SUPFAM" id="SSF50249">
    <property type="entry name" value="Nucleic acid-binding proteins"/>
    <property type="match status" value="1"/>
</dbReference>
<accession>A0A6P5MX30</accession>
<sequence length="285" mass="32781">MVDQILSYLEEGRVEPLIVIAPFFKPSRWNDKTSVQSHFGYSNLRINPDLEEVNEFCNRRLSEKPSNSTRITQVSSHDPRSDVDKLKHADVEEGPIWIAGTIVSINAEKDDWFKVEVMVYNGTRSIMLFMWDRETIQLCGRQADQIKDEECTDGKGYPPTLDCMMDRRLLFKVNVKASNIRHYDQVYTVMKICDDEEIETDYSDSLDVFAAAVNLHNDTEFMLSVDGLEDNVTSLKSKTPAKRAPIGLKHKLAINLDKEDVGFSTNKFSRKEGKRQKMQSHESYK</sequence>
<organism evidence="2 3">
    <name type="scientific">Arachis duranensis</name>
    <name type="common">Wild peanut</name>
    <dbReference type="NCBI Taxonomy" id="130453"/>
    <lineage>
        <taxon>Eukaryota</taxon>
        <taxon>Viridiplantae</taxon>
        <taxon>Streptophyta</taxon>
        <taxon>Embryophyta</taxon>
        <taxon>Tracheophyta</taxon>
        <taxon>Spermatophyta</taxon>
        <taxon>Magnoliopsida</taxon>
        <taxon>eudicotyledons</taxon>
        <taxon>Gunneridae</taxon>
        <taxon>Pentapetalae</taxon>
        <taxon>rosids</taxon>
        <taxon>fabids</taxon>
        <taxon>Fabales</taxon>
        <taxon>Fabaceae</taxon>
        <taxon>Papilionoideae</taxon>
        <taxon>50 kb inversion clade</taxon>
        <taxon>dalbergioids sensu lato</taxon>
        <taxon>Dalbergieae</taxon>
        <taxon>Pterocarpus clade</taxon>
        <taxon>Arachis</taxon>
    </lineage>
</organism>
<gene>
    <name evidence="3" type="primary">LOC110276908</name>
</gene>
<protein>
    <submittedName>
        <fullName evidence="3">Uncharacterized protein LOC110276908</fullName>
    </submittedName>
</protein>
<dbReference type="Proteomes" id="UP000515211">
    <property type="component" value="Chromosome 10"/>
</dbReference>
<name>A0A6P5MX30_ARADU</name>
<dbReference type="InterPro" id="IPR012340">
    <property type="entry name" value="NA-bd_OB-fold"/>
</dbReference>
<reference evidence="2" key="1">
    <citation type="journal article" date="2016" name="Nat. Genet.">
        <title>The genome sequences of Arachis duranensis and Arachis ipaensis, the diploid ancestors of cultivated peanut.</title>
        <authorList>
            <person name="Bertioli D.J."/>
            <person name="Cannon S.B."/>
            <person name="Froenicke L."/>
            <person name="Huang G."/>
            <person name="Farmer A.D."/>
            <person name="Cannon E.K."/>
            <person name="Liu X."/>
            <person name="Gao D."/>
            <person name="Clevenger J."/>
            <person name="Dash S."/>
            <person name="Ren L."/>
            <person name="Moretzsohn M.C."/>
            <person name="Shirasawa K."/>
            <person name="Huang W."/>
            <person name="Vidigal B."/>
            <person name="Abernathy B."/>
            <person name="Chu Y."/>
            <person name="Niederhuth C.E."/>
            <person name="Umale P."/>
            <person name="Araujo A.C."/>
            <person name="Kozik A."/>
            <person name="Kim K.D."/>
            <person name="Burow M.D."/>
            <person name="Varshney R.K."/>
            <person name="Wang X."/>
            <person name="Zhang X."/>
            <person name="Barkley N."/>
            <person name="Guimaraes P.M."/>
            <person name="Isobe S."/>
            <person name="Guo B."/>
            <person name="Liao B."/>
            <person name="Stalker H.T."/>
            <person name="Schmitz R.J."/>
            <person name="Scheffler B.E."/>
            <person name="Leal-Bertioli S.C."/>
            <person name="Xun X."/>
            <person name="Jackson S.A."/>
            <person name="Michelmore R."/>
            <person name="Ozias-Akins P."/>
        </authorList>
    </citation>
    <scope>NUCLEOTIDE SEQUENCE [LARGE SCALE GENOMIC DNA]</scope>
    <source>
        <strain evidence="2">cv. V14167</strain>
    </source>
</reference>
<evidence type="ECO:0000313" key="2">
    <source>
        <dbReference type="Proteomes" id="UP000515211"/>
    </source>
</evidence>
<keyword evidence="2" id="KW-1185">Reference proteome</keyword>
<evidence type="ECO:0000256" key="1">
    <source>
        <dbReference type="SAM" id="MobiDB-lite"/>
    </source>
</evidence>
<reference evidence="3" key="2">
    <citation type="submission" date="2025-08" db="UniProtKB">
        <authorList>
            <consortium name="RefSeq"/>
        </authorList>
    </citation>
    <scope>IDENTIFICATION</scope>
    <source>
        <tissue evidence="3">Whole plant</tissue>
    </source>
</reference>
<dbReference type="Gene3D" id="2.40.50.140">
    <property type="entry name" value="Nucleic acid-binding proteins"/>
    <property type="match status" value="1"/>
</dbReference>
<dbReference type="GeneID" id="110276908"/>
<dbReference type="AlphaFoldDB" id="A0A6P5MX30"/>